<dbReference type="InterPro" id="IPR027417">
    <property type="entry name" value="P-loop_NTPase"/>
</dbReference>
<reference evidence="11 12" key="1">
    <citation type="submission" date="2017-05" db="EMBL/GenBank/DDBJ databases">
        <title>Vagococcus spp. assemblies.</title>
        <authorList>
            <person name="Gulvik C.A."/>
        </authorList>
    </citation>
    <scope>NUCLEOTIDE SEQUENCE [LARGE SCALE GENOMIC DNA]</scope>
    <source>
        <strain evidence="11 12">CCUG 41755</strain>
    </source>
</reference>
<keyword evidence="2" id="KW-0813">Transport</keyword>
<dbReference type="InterPro" id="IPR051535">
    <property type="entry name" value="Siderophore_ABC-ATPase"/>
</dbReference>
<dbReference type="FunFam" id="3.40.50.300:FF:000134">
    <property type="entry name" value="Iron-enterobactin ABC transporter ATP-binding protein"/>
    <property type="match status" value="1"/>
</dbReference>
<evidence type="ECO:0000256" key="4">
    <source>
        <dbReference type="ARBA" id="ARBA00022496"/>
    </source>
</evidence>
<gene>
    <name evidence="11" type="ORF">CBF31_10305</name>
</gene>
<evidence type="ECO:0000313" key="12">
    <source>
        <dbReference type="Proteomes" id="UP000287101"/>
    </source>
</evidence>
<protein>
    <submittedName>
        <fullName evidence="11">Iron ABC transporter ATP-binding protein</fullName>
    </submittedName>
</protein>
<dbReference type="SMART" id="SM00382">
    <property type="entry name" value="AAA"/>
    <property type="match status" value="1"/>
</dbReference>
<dbReference type="InterPro" id="IPR003439">
    <property type="entry name" value="ABC_transporter-like_ATP-bd"/>
</dbReference>
<dbReference type="AlphaFoldDB" id="A0A430A4E9"/>
<evidence type="ECO:0000256" key="7">
    <source>
        <dbReference type="ARBA" id="ARBA00023004"/>
    </source>
</evidence>
<evidence type="ECO:0000256" key="9">
    <source>
        <dbReference type="ARBA" id="ARBA00023136"/>
    </source>
</evidence>
<keyword evidence="12" id="KW-1185">Reference proteome</keyword>
<comment type="caution">
    <text evidence="11">The sequence shown here is derived from an EMBL/GenBank/DDBJ whole genome shotgun (WGS) entry which is preliminary data.</text>
</comment>
<dbReference type="Proteomes" id="UP000287101">
    <property type="component" value="Unassembled WGS sequence"/>
</dbReference>
<evidence type="ECO:0000256" key="2">
    <source>
        <dbReference type="ARBA" id="ARBA00022448"/>
    </source>
</evidence>
<evidence type="ECO:0000313" key="11">
    <source>
        <dbReference type="EMBL" id="RSU01613.1"/>
    </source>
</evidence>
<evidence type="ECO:0000256" key="1">
    <source>
        <dbReference type="ARBA" id="ARBA00004202"/>
    </source>
</evidence>
<dbReference type="SUPFAM" id="SSF52540">
    <property type="entry name" value="P-loop containing nucleoside triphosphate hydrolases"/>
    <property type="match status" value="1"/>
</dbReference>
<dbReference type="PANTHER" id="PTHR42771:SF3">
    <property type="entry name" value="PETROBACTIN IMPORT ATP-BINDING PROTEIN YCLP"/>
    <property type="match status" value="1"/>
</dbReference>
<organism evidence="11 12">
    <name type="scientific">Vagococcus fessus</name>
    <dbReference type="NCBI Taxonomy" id="120370"/>
    <lineage>
        <taxon>Bacteria</taxon>
        <taxon>Bacillati</taxon>
        <taxon>Bacillota</taxon>
        <taxon>Bacilli</taxon>
        <taxon>Lactobacillales</taxon>
        <taxon>Enterococcaceae</taxon>
        <taxon>Vagococcus</taxon>
    </lineage>
</organism>
<dbReference type="GO" id="GO:0005524">
    <property type="term" value="F:ATP binding"/>
    <property type="evidence" value="ECO:0007669"/>
    <property type="project" value="UniProtKB-KW"/>
</dbReference>
<keyword evidence="3" id="KW-1003">Cell membrane</keyword>
<dbReference type="Gene3D" id="3.40.50.300">
    <property type="entry name" value="P-loop containing nucleotide triphosphate hydrolases"/>
    <property type="match status" value="1"/>
</dbReference>
<keyword evidence="8" id="KW-0406">Ion transport</keyword>
<keyword evidence="4" id="KW-0410">Iron transport</keyword>
<keyword evidence="5" id="KW-0547">Nucleotide-binding</keyword>
<evidence type="ECO:0000259" key="10">
    <source>
        <dbReference type="PROSITE" id="PS50893"/>
    </source>
</evidence>
<evidence type="ECO:0000256" key="5">
    <source>
        <dbReference type="ARBA" id="ARBA00022741"/>
    </source>
</evidence>
<keyword evidence="6 11" id="KW-0067">ATP-binding</keyword>
<dbReference type="PROSITE" id="PS50893">
    <property type="entry name" value="ABC_TRANSPORTER_2"/>
    <property type="match status" value="1"/>
</dbReference>
<proteinExistence type="predicted"/>
<evidence type="ECO:0000256" key="8">
    <source>
        <dbReference type="ARBA" id="ARBA00023065"/>
    </source>
</evidence>
<name>A0A430A4E9_9ENTE</name>
<keyword evidence="9" id="KW-0472">Membrane</keyword>
<evidence type="ECO:0000256" key="6">
    <source>
        <dbReference type="ARBA" id="ARBA00022840"/>
    </source>
</evidence>
<keyword evidence="7" id="KW-0408">Iron</keyword>
<dbReference type="OrthoDB" id="9787851at2"/>
<dbReference type="CDD" id="cd03214">
    <property type="entry name" value="ABC_Iron-Siderophores_B12_Hemin"/>
    <property type="match status" value="1"/>
</dbReference>
<dbReference type="GO" id="GO:0016887">
    <property type="term" value="F:ATP hydrolysis activity"/>
    <property type="evidence" value="ECO:0007669"/>
    <property type="project" value="InterPro"/>
</dbReference>
<dbReference type="GO" id="GO:0005886">
    <property type="term" value="C:plasma membrane"/>
    <property type="evidence" value="ECO:0007669"/>
    <property type="project" value="UniProtKB-SubCell"/>
</dbReference>
<dbReference type="InterPro" id="IPR003593">
    <property type="entry name" value="AAA+_ATPase"/>
</dbReference>
<accession>A0A430A4E9</accession>
<dbReference type="RefSeq" id="WP_126832702.1">
    <property type="nucleotide sequence ID" value="NZ_CBCRYB010000008.1"/>
</dbReference>
<feature type="domain" description="ABC transporter" evidence="10">
    <location>
        <begin position="1"/>
        <end position="235"/>
    </location>
</feature>
<dbReference type="GO" id="GO:0006826">
    <property type="term" value="P:iron ion transport"/>
    <property type="evidence" value="ECO:0007669"/>
    <property type="project" value="UniProtKB-KW"/>
</dbReference>
<comment type="subcellular location">
    <subcellularLocation>
        <location evidence="1">Cell membrane</location>
        <topology evidence="1">Peripheral membrane protein</topology>
    </subcellularLocation>
</comment>
<dbReference type="Pfam" id="PF00005">
    <property type="entry name" value="ABC_tran"/>
    <property type="match status" value="1"/>
</dbReference>
<dbReference type="EMBL" id="NGJY01000005">
    <property type="protein sequence ID" value="RSU01613.1"/>
    <property type="molecule type" value="Genomic_DNA"/>
</dbReference>
<evidence type="ECO:0000256" key="3">
    <source>
        <dbReference type="ARBA" id="ARBA00022475"/>
    </source>
</evidence>
<sequence>MKIEKVSKKYGKKPVVTDVDLPISEGKLTAFIGPNGAGKSTLLSMMSRLIEKDTGEIYLAGDEVKSWKQNDLAKKLSILKQANAVTLKITVRELVAFGRFPYSKGRLTKEDNRKIDEALEYLGLTDLQNEPIDSLSGGQLQRAYIAMVFAQDTDYILLDEPLNNLDMNFAVQMMQTLRRLVDDHGKTVVIVLHDINFASSYADEIVAMKNGQVYKHGPTDDVIQKEVLDSLYDMSIRVCELEGKRFCLYFNES</sequence>
<dbReference type="PANTHER" id="PTHR42771">
    <property type="entry name" value="IRON(3+)-HYDROXAMATE IMPORT ATP-BINDING PROTEIN FHUC"/>
    <property type="match status" value="1"/>
</dbReference>